<sequence length="482" mass="54133">MHESQLPRSCDRCYAIKERCIRTANSTSCDRCKRLNHECVRNRTPKRPGRRPKTLSSAATQKVNGSSRARRLEILPSPDNASMLDHVVAELELSATEAEPLRNSLLRHEFVEQFVVGPSFVKIHQDFMIKYLHNSPSILGHAYTASAMSWGDDIEITSPEPGSPETSSEYFEQMYHHATEALATLRSFQPSNTREMCLGLVLGVTILTFTLKLRVADARAVCRQALGIAKPIYAQEDLMSQLSPGDISLISCLVLTDLAENLMFCDPPTLRFTHAPSREYIDRYMGISCTFLPLLYDVAELSFNLKREARKVGDHVSAMAQFEQVHHTLEQQVRQWMPSSPTGFTEGQVTSAELAHMLCQAEALRNATRLILHRLRYGFSAQDETAEAISSHILTSTKMTALSTGAVPRCIDFPLIVACLELEKESERAEYLTFLSPISSYSSPFHHRTRALCDAAWAARREGRSFYWYDLAAHIPTTTTDA</sequence>
<proteinExistence type="predicted"/>
<gene>
    <name evidence="1" type="ORF">NLG97_g3388</name>
</gene>
<organism evidence="1 2">
    <name type="scientific">Lecanicillium saksenae</name>
    <dbReference type="NCBI Taxonomy" id="468837"/>
    <lineage>
        <taxon>Eukaryota</taxon>
        <taxon>Fungi</taxon>
        <taxon>Dikarya</taxon>
        <taxon>Ascomycota</taxon>
        <taxon>Pezizomycotina</taxon>
        <taxon>Sordariomycetes</taxon>
        <taxon>Hypocreomycetidae</taxon>
        <taxon>Hypocreales</taxon>
        <taxon>Cordycipitaceae</taxon>
        <taxon>Lecanicillium</taxon>
    </lineage>
</organism>
<comment type="caution">
    <text evidence="1">The sequence shown here is derived from an EMBL/GenBank/DDBJ whole genome shotgun (WGS) entry which is preliminary data.</text>
</comment>
<dbReference type="Proteomes" id="UP001148737">
    <property type="component" value="Unassembled WGS sequence"/>
</dbReference>
<dbReference type="EMBL" id="JANAKD010000279">
    <property type="protein sequence ID" value="KAJ3495447.1"/>
    <property type="molecule type" value="Genomic_DNA"/>
</dbReference>
<name>A0ACC1QZG0_9HYPO</name>
<evidence type="ECO:0000313" key="1">
    <source>
        <dbReference type="EMBL" id="KAJ3495447.1"/>
    </source>
</evidence>
<reference evidence="1" key="1">
    <citation type="submission" date="2022-07" db="EMBL/GenBank/DDBJ databases">
        <title>Genome Sequence of Lecanicillium saksenae.</title>
        <authorList>
            <person name="Buettner E."/>
        </authorList>
    </citation>
    <scope>NUCLEOTIDE SEQUENCE</scope>
    <source>
        <strain evidence="1">VT-O1</strain>
    </source>
</reference>
<accession>A0ACC1QZG0</accession>
<keyword evidence="2" id="KW-1185">Reference proteome</keyword>
<protein>
    <submittedName>
        <fullName evidence="1">Uncharacterized protein</fullName>
    </submittedName>
</protein>
<evidence type="ECO:0000313" key="2">
    <source>
        <dbReference type="Proteomes" id="UP001148737"/>
    </source>
</evidence>